<evidence type="ECO:0000313" key="10">
    <source>
        <dbReference type="Proteomes" id="UP000002222"/>
    </source>
</evidence>
<dbReference type="Gene3D" id="1.10.3860.10">
    <property type="entry name" value="Sodium:dicarboxylate symporter"/>
    <property type="match status" value="1"/>
</dbReference>
<dbReference type="PANTHER" id="PTHR42865">
    <property type="entry name" value="PROTON/GLUTAMATE-ASPARTATE SYMPORTER"/>
    <property type="match status" value="1"/>
</dbReference>
<dbReference type="eggNOG" id="COG1301">
    <property type="taxonomic scope" value="Bacteria"/>
</dbReference>
<keyword evidence="2" id="KW-0813">Transport</keyword>
<dbReference type="EMBL" id="CP001816">
    <property type="protein sequence ID" value="ACZ11591.1"/>
    <property type="molecule type" value="Genomic_DNA"/>
</dbReference>
<accession>D1AZX4</accession>
<proteinExistence type="predicted"/>
<organism evidence="9 10">
    <name type="scientific">Sulfurospirillum deleyianum (strain ATCC 51133 / DSM 6946 / 5175)</name>
    <dbReference type="NCBI Taxonomy" id="525898"/>
    <lineage>
        <taxon>Bacteria</taxon>
        <taxon>Pseudomonadati</taxon>
        <taxon>Campylobacterota</taxon>
        <taxon>Epsilonproteobacteria</taxon>
        <taxon>Campylobacterales</taxon>
        <taxon>Sulfurospirillaceae</taxon>
        <taxon>Sulfurospirillum</taxon>
    </lineage>
</organism>
<dbReference type="Pfam" id="PF00375">
    <property type="entry name" value="SDF"/>
    <property type="match status" value="1"/>
</dbReference>
<feature type="transmembrane region" description="Helical" evidence="8">
    <location>
        <begin position="20"/>
        <end position="37"/>
    </location>
</feature>
<feature type="transmembrane region" description="Helical" evidence="8">
    <location>
        <begin position="57"/>
        <end position="78"/>
    </location>
</feature>
<dbReference type="InterPro" id="IPR036458">
    <property type="entry name" value="Na:dicarbo_symporter_sf"/>
</dbReference>
<dbReference type="FunFam" id="1.10.3860.10:FF:000001">
    <property type="entry name" value="C4-dicarboxylate transport protein"/>
    <property type="match status" value="1"/>
</dbReference>
<evidence type="ECO:0000256" key="3">
    <source>
        <dbReference type="ARBA" id="ARBA00022475"/>
    </source>
</evidence>
<dbReference type="HOGENOM" id="CLU_019375_7_0_7"/>
<comment type="subcellular location">
    <subcellularLocation>
        <location evidence="1">Cell membrane</location>
        <topology evidence="1">Multi-pass membrane protein</topology>
    </subcellularLocation>
</comment>
<evidence type="ECO:0000313" key="9">
    <source>
        <dbReference type="EMBL" id="ACZ11591.1"/>
    </source>
</evidence>
<dbReference type="GO" id="GO:0070778">
    <property type="term" value="P:L-aspartate transmembrane transport"/>
    <property type="evidence" value="ECO:0007669"/>
    <property type="project" value="TreeGrafter"/>
</dbReference>
<keyword evidence="6 8" id="KW-1133">Transmembrane helix</keyword>
<evidence type="ECO:0000256" key="5">
    <source>
        <dbReference type="ARBA" id="ARBA00022847"/>
    </source>
</evidence>
<feature type="transmembrane region" description="Helical" evidence="8">
    <location>
        <begin position="364"/>
        <end position="387"/>
    </location>
</feature>
<gene>
    <name evidence="9" type="ordered locus">Sdel_0555</name>
</gene>
<keyword evidence="3" id="KW-1003">Cell membrane</keyword>
<keyword evidence="5" id="KW-0769">Symport</keyword>
<feature type="transmembrane region" description="Helical" evidence="8">
    <location>
        <begin position="197"/>
        <end position="221"/>
    </location>
</feature>
<feature type="transmembrane region" description="Helical" evidence="8">
    <location>
        <begin position="233"/>
        <end position="258"/>
    </location>
</feature>
<evidence type="ECO:0000256" key="2">
    <source>
        <dbReference type="ARBA" id="ARBA00022448"/>
    </source>
</evidence>
<feature type="transmembrane region" description="Helical" evidence="8">
    <location>
        <begin position="165"/>
        <end position="185"/>
    </location>
</feature>
<feature type="transmembrane region" description="Helical" evidence="8">
    <location>
        <begin position="332"/>
        <end position="352"/>
    </location>
</feature>
<dbReference type="KEGG" id="sdl:Sdel_0555"/>
<dbReference type="PRINTS" id="PR00173">
    <property type="entry name" value="EDTRNSPORT"/>
</dbReference>
<protein>
    <submittedName>
        <fullName evidence="9">Sodium:dicarboxylate symporter</fullName>
    </submittedName>
</protein>
<dbReference type="SUPFAM" id="SSF118215">
    <property type="entry name" value="Proton glutamate symport protein"/>
    <property type="match status" value="1"/>
</dbReference>
<dbReference type="GO" id="GO:0015141">
    <property type="term" value="F:succinate transmembrane transporter activity"/>
    <property type="evidence" value="ECO:0007669"/>
    <property type="project" value="TreeGrafter"/>
</dbReference>
<sequence>MKEEVVIKKKDWKSYTIKSLAFWVVFAIIAGIVFGMYDPKMAIATKPGIDWFIQALKWLVGPIIFLTIISGIVGLESLKEVGTIGFKAFIYFEVVSTFALAIGVLFGNLMGPGNGMNLSVESLDASSVSKFTNVNQDVGSVWSILKGAIPHDPISPFISGNTLQVLTMALTLAILISAFGGKYKATILKPLEIAQNFFFKILTVLMWLSPIASFSAMAFLIGKFGIASLINMASLLGVMFVSVLAFVFGVLGIIMAIFKINIFKFMRFIAKEVLIVFATSSSESALAPLMRRLEAAGVSRGTTGLVIPTGYSFNLDCTNIYLSLSIIFISQAFNIPLTLAEELSIIFILMVTSKGAVGVTGSGFIVLAGTLSAMGGSIPVVTVAVLLGVDKFMSEMRAVGNLCGNAVAAVVVGAWDKQIDMEKFKYALDHPESVEDTIPG</sequence>
<dbReference type="Proteomes" id="UP000002222">
    <property type="component" value="Chromosome"/>
</dbReference>
<dbReference type="RefSeq" id="WP_012856357.1">
    <property type="nucleotide sequence ID" value="NC_013512.1"/>
</dbReference>
<evidence type="ECO:0000256" key="1">
    <source>
        <dbReference type="ARBA" id="ARBA00004651"/>
    </source>
</evidence>
<keyword evidence="10" id="KW-1185">Reference proteome</keyword>
<keyword evidence="7 8" id="KW-0472">Membrane</keyword>
<dbReference type="GO" id="GO:0015138">
    <property type="term" value="F:fumarate transmembrane transporter activity"/>
    <property type="evidence" value="ECO:0007669"/>
    <property type="project" value="TreeGrafter"/>
</dbReference>
<evidence type="ECO:0000256" key="8">
    <source>
        <dbReference type="SAM" id="Phobius"/>
    </source>
</evidence>
<reference evidence="10" key="1">
    <citation type="submission" date="2009-11" db="EMBL/GenBank/DDBJ databases">
        <title>The complete genome of Sulfurospirillum deleyianum DSM 6946.</title>
        <authorList>
            <consortium name="US DOE Joint Genome Institute (JGI-PGF)"/>
            <person name="Lucas S."/>
            <person name="Copeland A."/>
            <person name="Lapidus A."/>
            <person name="Glavina del Rio T."/>
            <person name="Dalin E."/>
            <person name="Tice H."/>
            <person name="Bruce D."/>
            <person name="Goodwin L."/>
            <person name="Pitluck S."/>
            <person name="Kyrpides N."/>
            <person name="Mavromatis K."/>
            <person name="Ivanova N."/>
            <person name="Ovchinnikova G."/>
            <person name="Munk A.C."/>
            <person name="Lu M."/>
            <person name="Brettin T."/>
            <person name="Detter J.C."/>
            <person name="Han C."/>
            <person name="Tapia R."/>
            <person name="Larimer F."/>
            <person name="Land M."/>
            <person name="Hauser L."/>
            <person name="Markowitz V."/>
            <person name="Cheng J.F."/>
            <person name="Hugenholtz P."/>
            <person name="Woyke T."/>
            <person name="Wu D."/>
            <person name="Aumann P."/>
            <person name="Schneider S."/>
            <person name="Lang E."/>
            <person name="Spring S."/>
            <person name="Klenk H.P."/>
            <person name="Eisen J.A."/>
        </authorList>
    </citation>
    <scope>NUCLEOTIDE SEQUENCE [LARGE SCALE GENOMIC DNA]</scope>
    <source>
        <strain evidence="10">ATCC 51133 / DSM 6946 / 5175</strain>
    </source>
</reference>
<dbReference type="PANTHER" id="PTHR42865:SF1">
    <property type="entry name" value="AEROBIC C4-DICARBOXYLATE TRANSPORT PROTEIN"/>
    <property type="match status" value="1"/>
</dbReference>
<dbReference type="InterPro" id="IPR001991">
    <property type="entry name" value="Na-dicarboxylate_symporter"/>
</dbReference>
<evidence type="ECO:0000256" key="6">
    <source>
        <dbReference type="ARBA" id="ARBA00022989"/>
    </source>
</evidence>
<dbReference type="OrthoDB" id="9766690at2"/>
<dbReference type="GO" id="GO:0005886">
    <property type="term" value="C:plasma membrane"/>
    <property type="evidence" value="ECO:0007669"/>
    <property type="project" value="UniProtKB-SubCell"/>
</dbReference>
<name>D1AZX4_SULD5</name>
<dbReference type="AlphaFoldDB" id="D1AZX4"/>
<feature type="transmembrane region" description="Helical" evidence="8">
    <location>
        <begin position="90"/>
        <end position="110"/>
    </location>
</feature>
<keyword evidence="4 8" id="KW-0812">Transmembrane</keyword>
<dbReference type="GO" id="GO:0015366">
    <property type="term" value="F:malate:proton symporter activity"/>
    <property type="evidence" value="ECO:0007669"/>
    <property type="project" value="TreeGrafter"/>
</dbReference>
<reference evidence="9 10" key="2">
    <citation type="journal article" date="2010" name="Stand. Genomic Sci.">
        <title>Complete genome sequence of Sulfurospirillum deleyianum type strain (5175).</title>
        <authorList>
            <person name="Sikorski J."/>
            <person name="Lapidus A."/>
            <person name="Copeland A."/>
            <person name="Glavina Del Rio T."/>
            <person name="Nolan M."/>
            <person name="Lucas S."/>
            <person name="Chen F."/>
            <person name="Tice H."/>
            <person name="Cheng J.F."/>
            <person name="Saunders E."/>
            <person name="Bruce D."/>
            <person name="Goodwin L."/>
            <person name="Pitluck S."/>
            <person name="Ovchinnikova G."/>
            <person name="Pati A."/>
            <person name="Ivanova N."/>
            <person name="Mavromatis K."/>
            <person name="Chen A."/>
            <person name="Palaniappan K."/>
            <person name="Chain P."/>
            <person name="Land M."/>
            <person name="Hauser L."/>
            <person name="Chang Y.J."/>
            <person name="Jeffries C.D."/>
            <person name="Brettin T."/>
            <person name="Detter J.C."/>
            <person name="Han C."/>
            <person name="Rohde M."/>
            <person name="Lang E."/>
            <person name="Spring S."/>
            <person name="Goker M."/>
            <person name="Bristow J."/>
            <person name="Eisen J.A."/>
            <person name="Markowitz V."/>
            <person name="Hugenholtz P."/>
            <person name="Kyrpides N.C."/>
            <person name="Klenk H.P."/>
        </authorList>
    </citation>
    <scope>NUCLEOTIDE SEQUENCE [LARGE SCALE GENOMIC DNA]</scope>
    <source>
        <strain evidence="10">ATCC 51133 / DSM 6946 / 5175</strain>
    </source>
</reference>
<evidence type="ECO:0000256" key="7">
    <source>
        <dbReference type="ARBA" id="ARBA00023136"/>
    </source>
</evidence>
<evidence type="ECO:0000256" key="4">
    <source>
        <dbReference type="ARBA" id="ARBA00022692"/>
    </source>
</evidence>
<dbReference type="STRING" id="525898.Sdel_0555"/>